<evidence type="ECO:0000313" key="2">
    <source>
        <dbReference type="Proteomes" id="UP000223913"/>
    </source>
</evidence>
<dbReference type="RefSeq" id="WP_099155989.1">
    <property type="nucleotide sequence ID" value="NZ_PDUD01000095.1"/>
</dbReference>
<evidence type="ECO:0000313" key="1">
    <source>
        <dbReference type="EMBL" id="PHN00592.1"/>
    </source>
</evidence>
<sequence>MKSSAFLYPQKKAFTLLLLVLSMVGSIFSQDWELGSTKFPKGKGAPSLLLASANFRSPGGFRRIGGVDFQQVATPEVEFGSSVIEIIYNEKKPDGHRLIITLDNQKYNPYLADWQLKPVAEFAGSEYTSLVSLFGKRIDPSNSPIVYHPALINNLLGLRILQADMLLNDPYNYWRLPAKGGIEKTGLGESLPLSSNFTGPISQQEEYERIASMISFLINNAAADGNEFDSWIFTDYQEQVKFGIVCDTFYITGSPYFYFHKTDMTKYTDEIGAVLDEITQSNPQYDAKTDSVLKEITDYQQLCASYSDSLLVYSEMVNQIIEKYKGVSLKDRNLDEREIYIIGRRQDLEKNFTGLIDDLFDEIHGKQNAEILSQEELTNQLIQISPTNVQEELTFLMRNTFPELIQKINPAVYSAAVNTMRYAAFFRYVQRENPKNWETFLNEVEKISYQPSDIETPQYYLRPDNAPEGQE</sequence>
<keyword evidence="2" id="KW-1185">Reference proteome</keyword>
<organism evidence="1 2">
    <name type="scientific">Flavilitoribacter nigricans (strain ATCC 23147 / DSM 23189 / NBRC 102662 / NCIMB 1420 / SS-2)</name>
    <name type="common">Lewinella nigricans</name>
    <dbReference type="NCBI Taxonomy" id="1122177"/>
    <lineage>
        <taxon>Bacteria</taxon>
        <taxon>Pseudomonadati</taxon>
        <taxon>Bacteroidota</taxon>
        <taxon>Saprospiria</taxon>
        <taxon>Saprospirales</taxon>
        <taxon>Lewinellaceae</taxon>
        <taxon>Flavilitoribacter</taxon>
    </lineage>
</organism>
<protein>
    <submittedName>
        <fullName evidence="1">Uncharacterized protein</fullName>
    </submittedName>
</protein>
<dbReference type="Proteomes" id="UP000223913">
    <property type="component" value="Unassembled WGS sequence"/>
</dbReference>
<dbReference type="AlphaFoldDB" id="A0A2D0MWD3"/>
<name>A0A2D0MWD3_FLAN2</name>
<reference evidence="1 2" key="1">
    <citation type="submission" date="2017-10" db="EMBL/GenBank/DDBJ databases">
        <title>The draft genome sequence of Lewinella nigricans NBRC 102662.</title>
        <authorList>
            <person name="Wang K."/>
        </authorList>
    </citation>
    <scope>NUCLEOTIDE SEQUENCE [LARGE SCALE GENOMIC DNA]</scope>
    <source>
        <strain evidence="1 2">NBRC 102662</strain>
    </source>
</reference>
<proteinExistence type="predicted"/>
<accession>A0A2D0MWD3</accession>
<comment type="caution">
    <text evidence="1">The sequence shown here is derived from an EMBL/GenBank/DDBJ whole genome shotgun (WGS) entry which is preliminary data.</text>
</comment>
<gene>
    <name evidence="1" type="ORF">CRP01_41420</name>
</gene>
<dbReference type="EMBL" id="PDUD01000095">
    <property type="protein sequence ID" value="PHN00592.1"/>
    <property type="molecule type" value="Genomic_DNA"/>
</dbReference>
<dbReference type="OrthoDB" id="8481881at2"/>